<dbReference type="SUPFAM" id="SSF50965">
    <property type="entry name" value="Galactose oxidase, central domain"/>
    <property type="match status" value="1"/>
</dbReference>
<dbReference type="EMBL" id="CAJNDS010002379">
    <property type="protein sequence ID" value="CAE7455730.1"/>
    <property type="molecule type" value="Genomic_DNA"/>
</dbReference>
<feature type="transmembrane region" description="Helical" evidence="1">
    <location>
        <begin position="116"/>
        <end position="136"/>
    </location>
</feature>
<name>A0A812RX59_9DINO</name>
<sequence>MGELNMLAVGAYLARMALTRQEMLRATQARHVLWRFGKTLRAGPFAKSQYQLSEEVTQVRQFWSHSWHGNVWAKICLLFVVSNGMPALLISSFLTMSVPVLFLHFATPEDAPDACFMWGAQQCIGSLICGLTFLLWQPRKKIFLDKICIDQSNQSLKMEGLLNVCAVVKHSKSMLVCWDTTYIQRLWCVLEMAAALKAHGRAARLIIRPVSWAPVVIVSFVGVSILMAVYTPLQDCYSFDGSVTIESMFTILLVVFLPLFAVSLHLASGALRAHFRAVDTMREQLRNFSLDFPMCYCCTLNHIDPKTGEPLPCDRLAIGECIRSWFGSAAEFETLVQEQVADVLSERLTKYPFPYSWVVASTAPMVWSHLSTVKTYDKKGSKVHQSLGHFLTRITVIVLSGNWFLLMRMYYLLCIWLAAIPVAVLWWARVVPVFKRKQHLRWQEFLVNMACSLCLAGICVLFGVVDGLTILYLPNWGWIAFGSLNLAVCGLTYFGPGARCCKPSCALASDTSPGARYLASGVLTSDNEMWVWNGQDADGSREYPSTEPRGFLHTCVFTSSGKAFIFGGYDGTGGASDGLEEPVPREDGVDGVESDPVLDMGEFDRQMLAVGVHLARMALTRKEMLRATQARHVLWRFGKTLRAGPFAKSQYQLSEEVTQVRQFWSHSWHGNVWAKICLLFVVSNGMPAMFISLLLATSLPFLLFHLTVQADDPDVCFIWPTQQLIGSLICGLTFLLWQPRKKIFLDKICIHQSNQSLKMEGLLNVCAVVKHSKSMLVCWDTTYIQRLWCVLEMAAALKAHGRAARLIIRPISWAPVVIVSFVGVSILMAVYTTLQSCRMLEESFSGFSIEYMLILLFGLFVPLCTVSLHLASGAVRAHFRAVDTMREQLRNFSLDFPMCHCCTLNHINPKTGEPLPCDRLAIGECIRSWFGSAAEFETLVQEQVADVLSERLTRYPFPYSWLVGATTPVVWSHIGISIFSALSGETWTLTHTFYILCYWLATIPMMVLWWVRVVQVFKRKRHPRWQDFLVDVACSLCLAGIYILVSLVDGLIAIFLPDWYGYVFGSMNLVLLGFTYFGSAA</sequence>
<evidence type="ECO:0000256" key="1">
    <source>
        <dbReference type="SAM" id="Phobius"/>
    </source>
</evidence>
<keyword evidence="1" id="KW-1133">Transmembrane helix</keyword>
<feature type="non-terminal residue" evidence="2">
    <location>
        <position position="1"/>
    </location>
</feature>
<feature type="transmembrane region" description="Helical" evidence="1">
    <location>
        <begin position="993"/>
        <end position="1011"/>
    </location>
</feature>
<feature type="transmembrane region" description="Helical" evidence="1">
    <location>
        <begin position="1032"/>
        <end position="1053"/>
    </location>
</feature>
<feature type="transmembrane region" description="Helical" evidence="1">
    <location>
        <begin position="250"/>
        <end position="271"/>
    </location>
</feature>
<reference evidence="2" key="1">
    <citation type="submission" date="2021-02" db="EMBL/GenBank/DDBJ databases">
        <authorList>
            <person name="Dougan E. K."/>
            <person name="Rhodes N."/>
            <person name="Thang M."/>
            <person name="Chan C."/>
        </authorList>
    </citation>
    <scope>NUCLEOTIDE SEQUENCE</scope>
</reference>
<keyword evidence="1" id="KW-0812">Transmembrane</keyword>
<feature type="transmembrane region" description="Helical" evidence="1">
    <location>
        <begin position="1059"/>
        <end position="1078"/>
    </location>
</feature>
<dbReference type="AlphaFoldDB" id="A0A812RX59"/>
<feature type="transmembrane region" description="Helical" evidence="1">
    <location>
        <begin position="476"/>
        <end position="494"/>
    </location>
</feature>
<proteinExistence type="predicted"/>
<comment type="caution">
    <text evidence="2">The sequence shown here is derived from an EMBL/GenBank/DDBJ whole genome shotgun (WGS) entry which is preliminary data.</text>
</comment>
<feature type="transmembrane region" description="Helical" evidence="1">
    <location>
        <begin position="811"/>
        <end position="831"/>
    </location>
</feature>
<feature type="transmembrane region" description="Helical" evidence="1">
    <location>
        <begin position="851"/>
        <end position="871"/>
    </location>
</feature>
<protein>
    <submittedName>
        <fullName evidence="2">Uncharacterized protein</fullName>
    </submittedName>
</protein>
<evidence type="ECO:0000313" key="2">
    <source>
        <dbReference type="EMBL" id="CAE7455730.1"/>
    </source>
</evidence>
<accession>A0A812RX59</accession>
<feature type="transmembrane region" description="Helical" evidence="1">
    <location>
        <begin position="717"/>
        <end position="737"/>
    </location>
</feature>
<feature type="transmembrane region" description="Helical" evidence="1">
    <location>
        <begin position="210"/>
        <end position="230"/>
    </location>
</feature>
<feature type="transmembrane region" description="Helical" evidence="1">
    <location>
        <begin position="71"/>
        <end position="96"/>
    </location>
</feature>
<evidence type="ECO:0000313" key="3">
    <source>
        <dbReference type="Proteomes" id="UP000604046"/>
    </source>
</evidence>
<feature type="transmembrane region" description="Helical" evidence="1">
    <location>
        <begin position="672"/>
        <end position="697"/>
    </location>
</feature>
<dbReference type="OrthoDB" id="2157530at2759"/>
<feature type="transmembrane region" description="Helical" evidence="1">
    <location>
        <begin position="445"/>
        <end position="464"/>
    </location>
</feature>
<feature type="transmembrane region" description="Helical" evidence="1">
    <location>
        <begin position="959"/>
        <end position="981"/>
    </location>
</feature>
<keyword evidence="1" id="KW-0472">Membrane</keyword>
<dbReference type="InterPro" id="IPR011043">
    <property type="entry name" value="Gal_Oxase/kelch_b-propeller"/>
</dbReference>
<organism evidence="2 3">
    <name type="scientific">Symbiodinium natans</name>
    <dbReference type="NCBI Taxonomy" id="878477"/>
    <lineage>
        <taxon>Eukaryota</taxon>
        <taxon>Sar</taxon>
        <taxon>Alveolata</taxon>
        <taxon>Dinophyceae</taxon>
        <taxon>Suessiales</taxon>
        <taxon>Symbiodiniaceae</taxon>
        <taxon>Symbiodinium</taxon>
    </lineage>
</organism>
<keyword evidence="3" id="KW-1185">Reference proteome</keyword>
<gene>
    <name evidence="2" type="ORF">SNAT2548_LOCUS25096</name>
</gene>
<feature type="transmembrane region" description="Helical" evidence="1">
    <location>
        <begin position="410"/>
        <end position="433"/>
    </location>
</feature>
<feature type="transmembrane region" description="Helical" evidence="1">
    <location>
        <begin position="387"/>
        <end position="404"/>
    </location>
</feature>
<dbReference type="Proteomes" id="UP000604046">
    <property type="component" value="Unassembled WGS sequence"/>
</dbReference>